<protein>
    <submittedName>
        <fullName evidence="2">Uncharacterized protein</fullName>
    </submittedName>
</protein>
<dbReference type="EMBL" id="JABXBU010002231">
    <property type="protein sequence ID" value="KAF8765194.1"/>
    <property type="molecule type" value="Genomic_DNA"/>
</dbReference>
<comment type="caution">
    <text evidence="2">The sequence shown here is derived from an EMBL/GenBank/DDBJ whole genome shotgun (WGS) entry which is preliminary data.</text>
</comment>
<evidence type="ECO:0000256" key="1">
    <source>
        <dbReference type="SAM" id="MobiDB-lite"/>
    </source>
</evidence>
<accession>A0A8T0E7K6</accession>
<evidence type="ECO:0000313" key="3">
    <source>
        <dbReference type="Proteomes" id="UP000807504"/>
    </source>
</evidence>
<feature type="region of interest" description="Disordered" evidence="1">
    <location>
        <begin position="124"/>
        <end position="161"/>
    </location>
</feature>
<dbReference type="AlphaFoldDB" id="A0A8T0E7K6"/>
<reference evidence="2" key="2">
    <citation type="submission" date="2020-06" db="EMBL/GenBank/DDBJ databases">
        <authorList>
            <person name="Sheffer M."/>
        </authorList>
    </citation>
    <scope>NUCLEOTIDE SEQUENCE</scope>
</reference>
<sequence length="161" mass="18076">MKVMEWILLRHRGNKITLRITRKFRLFHSKNTGDQHSMRNSARFYVQDWKLTSEVPPRSPSGPGGKRWVVGGDKPLLLRLEDLRQRIHLKIPTIFAPSLADHASASPVEHAFLGVGGDHFFALTNPEDSVRPQSETENVLSGKSGIVDRAPPSAFYSSGHK</sequence>
<proteinExistence type="predicted"/>
<name>A0A8T0E7K6_ARGBR</name>
<dbReference type="Proteomes" id="UP000807504">
    <property type="component" value="Unassembled WGS sequence"/>
</dbReference>
<evidence type="ECO:0000313" key="2">
    <source>
        <dbReference type="EMBL" id="KAF8765194.1"/>
    </source>
</evidence>
<keyword evidence="3" id="KW-1185">Reference proteome</keyword>
<organism evidence="2 3">
    <name type="scientific">Argiope bruennichi</name>
    <name type="common">Wasp spider</name>
    <name type="synonym">Aranea bruennichi</name>
    <dbReference type="NCBI Taxonomy" id="94029"/>
    <lineage>
        <taxon>Eukaryota</taxon>
        <taxon>Metazoa</taxon>
        <taxon>Ecdysozoa</taxon>
        <taxon>Arthropoda</taxon>
        <taxon>Chelicerata</taxon>
        <taxon>Arachnida</taxon>
        <taxon>Araneae</taxon>
        <taxon>Araneomorphae</taxon>
        <taxon>Entelegynae</taxon>
        <taxon>Araneoidea</taxon>
        <taxon>Araneidae</taxon>
        <taxon>Argiope</taxon>
    </lineage>
</organism>
<gene>
    <name evidence="2" type="ORF">HNY73_023182</name>
</gene>
<feature type="compositionally biased region" description="Polar residues" evidence="1">
    <location>
        <begin position="131"/>
        <end position="141"/>
    </location>
</feature>
<reference evidence="2" key="1">
    <citation type="journal article" date="2020" name="bioRxiv">
        <title>Chromosome-level reference genome of the European wasp spider Argiope bruennichi: a resource for studies on range expansion and evolutionary adaptation.</title>
        <authorList>
            <person name="Sheffer M.M."/>
            <person name="Hoppe A."/>
            <person name="Krehenwinkel H."/>
            <person name="Uhl G."/>
            <person name="Kuss A.W."/>
            <person name="Jensen L."/>
            <person name="Jensen C."/>
            <person name="Gillespie R.G."/>
            <person name="Hoff K.J."/>
            <person name="Prost S."/>
        </authorList>
    </citation>
    <scope>NUCLEOTIDE SEQUENCE</scope>
</reference>